<dbReference type="RefSeq" id="WP_184041397.1">
    <property type="nucleotide sequence ID" value="NZ_JACHHY010000022.1"/>
</dbReference>
<accession>A0A840MUI2</accession>
<dbReference type="EMBL" id="JACHHY010000022">
    <property type="protein sequence ID" value="MBB5019983.1"/>
    <property type="molecule type" value="Genomic_DNA"/>
</dbReference>
<feature type="region of interest" description="Disordered" evidence="2">
    <location>
        <begin position="355"/>
        <end position="377"/>
    </location>
</feature>
<proteinExistence type="predicted"/>
<name>A0A840MUI2_9PROT</name>
<organism evidence="3 4">
    <name type="scientific">Chitinivorax tropicus</name>
    <dbReference type="NCBI Taxonomy" id="714531"/>
    <lineage>
        <taxon>Bacteria</taxon>
        <taxon>Pseudomonadati</taxon>
        <taxon>Pseudomonadota</taxon>
        <taxon>Betaproteobacteria</taxon>
        <taxon>Chitinivorax</taxon>
    </lineage>
</organism>
<gene>
    <name evidence="3" type="ORF">HNQ59_003291</name>
</gene>
<evidence type="ECO:0000313" key="4">
    <source>
        <dbReference type="Proteomes" id="UP000575898"/>
    </source>
</evidence>
<feature type="coiled-coil region" evidence="1">
    <location>
        <begin position="207"/>
        <end position="234"/>
    </location>
</feature>
<feature type="region of interest" description="Disordered" evidence="2">
    <location>
        <begin position="42"/>
        <end position="61"/>
    </location>
</feature>
<evidence type="ECO:0000256" key="2">
    <source>
        <dbReference type="SAM" id="MobiDB-lite"/>
    </source>
</evidence>
<dbReference type="AlphaFoldDB" id="A0A840MUI2"/>
<keyword evidence="4" id="KW-1185">Reference proteome</keyword>
<comment type="caution">
    <text evidence="3">The sequence shown here is derived from an EMBL/GenBank/DDBJ whole genome shotgun (WGS) entry which is preliminary data.</text>
</comment>
<keyword evidence="1" id="KW-0175">Coiled coil</keyword>
<feature type="compositionally biased region" description="Polar residues" evidence="2">
    <location>
        <begin position="42"/>
        <end position="57"/>
    </location>
</feature>
<feature type="coiled-coil region" evidence="1">
    <location>
        <begin position="287"/>
        <end position="314"/>
    </location>
</feature>
<dbReference type="Proteomes" id="UP000575898">
    <property type="component" value="Unassembled WGS sequence"/>
</dbReference>
<feature type="compositionally biased region" description="Polar residues" evidence="2">
    <location>
        <begin position="355"/>
        <end position="370"/>
    </location>
</feature>
<evidence type="ECO:0000256" key="1">
    <source>
        <dbReference type="SAM" id="Coils"/>
    </source>
</evidence>
<evidence type="ECO:0000313" key="3">
    <source>
        <dbReference type="EMBL" id="MBB5019983.1"/>
    </source>
</evidence>
<reference evidence="3 4" key="1">
    <citation type="submission" date="2020-08" db="EMBL/GenBank/DDBJ databases">
        <title>Genomic Encyclopedia of Type Strains, Phase IV (KMG-IV): sequencing the most valuable type-strain genomes for metagenomic binning, comparative biology and taxonomic classification.</title>
        <authorList>
            <person name="Goeker M."/>
        </authorList>
    </citation>
    <scope>NUCLEOTIDE SEQUENCE [LARGE SCALE GENOMIC DNA]</scope>
    <source>
        <strain evidence="3 4">DSM 27165</strain>
    </source>
</reference>
<protein>
    <submittedName>
        <fullName evidence="3">Uncharacterized protein</fullName>
    </submittedName>
</protein>
<sequence length="515" mass="56248">MLRSNIRILFNSIPTTTAFRLVFLITAITCVTDGCSTQPVFQDTTQNDASSPPQKESPSNHHDCQAIVKAYIDSLNARCPDENKESQFNTFKFRMAWRNNNQSELKKAQTQTTYLYQKWQDEIQFSAKQNAFSTYAAFGLGTAAIYQLAAHGGGAAARNYGLGAAAIVALSRLTPLESRQLILMSGMESLSCQIHASKLLYLSNDEITLQETQILKLNKAVSNLQEQMEKESSNPTCSNSLGKQCEQPSLSLAGTAGGKLYQSINKNCGKKTSVCQYPDFDEINSVVLKAQNLLNRVDQQIQQLEGAHRKAALNRSTEAISHAVNTELIKQQPNAALALEAIKAIEIPKLITPQDKQATDATPVKQQSGIDTRKSANKSKRLLEKELQVLRAAMASVSGLHDSISNQVTLADEQLKLCHGPETVDRITIQPLRGVQVLTKDPIQITATGSKTIPVASLNGVGTDNVNMVTTQQGKSLVVVLSLKDEKKPIDGTLVFMAGDARSTPIQLKHDVPTR</sequence>